<evidence type="ECO:0000313" key="4">
    <source>
        <dbReference type="Proteomes" id="UP000193087"/>
    </source>
</evidence>
<dbReference type="Pfam" id="PF08940">
    <property type="entry name" value="DUF1918"/>
    <property type="match status" value="1"/>
</dbReference>
<dbReference type="STRING" id="486698.AWC22_18025"/>
<dbReference type="InterPro" id="IPR015035">
    <property type="entry name" value="DUF1918"/>
</dbReference>
<organism evidence="3 4">
    <name type="scientific">Mycobacterium riyadhense</name>
    <dbReference type="NCBI Taxonomy" id="486698"/>
    <lineage>
        <taxon>Bacteria</taxon>
        <taxon>Bacillati</taxon>
        <taxon>Actinomycetota</taxon>
        <taxon>Actinomycetes</taxon>
        <taxon>Mycobacteriales</taxon>
        <taxon>Mycobacteriaceae</taxon>
        <taxon>Mycobacterium</taxon>
    </lineage>
</organism>
<comment type="caution">
    <text evidence="3">The sequence shown here is derived from an EMBL/GenBank/DDBJ whole genome shotgun (WGS) entry which is preliminary data.</text>
</comment>
<accession>A0A1X2CWX9</accession>
<dbReference type="AlphaFoldDB" id="A0A1X2CWX9"/>
<evidence type="ECO:0000313" key="3">
    <source>
        <dbReference type="EMBL" id="ORW80331.1"/>
    </source>
</evidence>
<dbReference type="Proteomes" id="UP000193087">
    <property type="component" value="Unassembled WGS sequence"/>
</dbReference>
<dbReference type="OrthoDB" id="4828144at2"/>
<reference evidence="3 4" key="1">
    <citation type="submission" date="2016-01" db="EMBL/GenBank/DDBJ databases">
        <title>The new phylogeny of the genus Mycobacterium.</title>
        <authorList>
            <person name="Tarcisio F."/>
            <person name="Conor M."/>
            <person name="Antonella G."/>
            <person name="Elisabetta G."/>
            <person name="Giulia F.S."/>
            <person name="Sara T."/>
            <person name="Anna F."/>
            <person name="Clotilde B."/>
            <person name="Roberto B."/>
            <person name="Veronica D.S."/>
            <person name="Fabio R."/>
            <person name="Monica P."/>
            <person name="Olivier J."/>
            <person name="Enrico T."/>
            <person name="Nicola S."/>
        </authorList>
    </citation>
    <scope>NUCLEOTIDE SEQUENCE [LARGE SCALE GENOMIC DNA]</scope>
    <source>
        <strain evidence="3 4">DSM 45176</strain>
    </source>
</reference>
<dbReference type="Gene3D" id="2.30.30.440">
    <property type="entry name" value="Domain of unknown function DUF1918"/>
    <property type="match status" value="1"/>
</dbReference>
<proteinExistence type="predicted"/>
<evidence type="ECO:0000259" key="2">
    <source>
        <dbReference type="Pfam" id="PF08940"/>
    </source>
</evidence>
<name>A0A1X2CWX9_9MYCO</name>
<dbReference type="EMBL" id="LQPQ01000066">
    <property type="protein sequence ID" value="ORW80331.1"/>
    <property type="molecule type" value="Genomic_DNA"/>
</dbReference>
<feature type="region of interest" description="Disordered" evidence="1">
    <location>
        <begin position="56"/>
        <end position="110"/>
    </location>
</feature>
<dbReference type="SUPFAM" id="SSF50118">
    <property type="entry name" value="Cell growth inhibitor/plasmid maintenance toxic component"/>
    <property type="match status" value="1"/>
</dbReference>
<evidence type="ECO:0000256" key="1">
    <source>
        <dbReference type="SAM" id="MobiDB-lite"/>
    </source>
</evidence>
<feature type="domain" description="DUF1918" evidence="2">
    <location>
        <begin position="1"/>
        <end position="47"/>
    </location>
</feature>
<sequence length="110" mass="12001">MQAKVGDWLVIKSTTMGESDRRGLITEVHSADGSPPYLVRWLDTDHVASRRKLPNFYGVSGDPVSARRGGGQGPIRHGTSVPIRYPRSVVGWNEPERVSPHNKPDNAGAS</sequence>
<feature type="compositionally biased region" description="Basic and acidic residues" evidence="1">
    <location>
        <begin position="94"/>
        <end position="104"/>
    </location>
</feature>
<keyword evidence="4" id="KW-1185">Reference proteome</keyword>
<protein>
    <recommendedName>
        <fullName evidence="2">DUF1918 domain-containing protein</fullName>
    </recommendedName>
</protein>
<gene>
    <name evidence="3" type="ORF">AWC22_18025</name>
</gene>